<dbReference type="KEGG" id="rbi:RB2501_09145"/>
<keyword evidence="2" id="KW-1185">Reference proteome</keyword>
<reference evidence="1 2" key="1">
    <citation type="journal article" date="2009" name="J. Bacteriol.">
        <title>Complete genome sequence of Robiginitalea biformata HTCC2501.</title>
        <authorList>
            <person name="Oh H.M."/>
            <person name="Giovannoni S.J."/>
            <person name="Lee K."/>
            <person name="Ferriera S."/>
            <person name="Johnson J."/>
            <person name="Cho J.C."/>
        </authorList>
    </citation>
    <scope>NUCLEOTIDE SEQUENCE [LARGE SCALE GENOMIC DNA]</scope>
    <source>
        <strain evidence="2">ATCC BAA-864 / HTCC2501 / KCTC 12146</strain>
    </source>
</reference>
<evidence type="ECO:0000313" key="1">
    <source>
        <dbReference type="EMBL" id="EAR17057.1"/>
    </source>
</evidence>
<evidence type="ECO:0000313" key="2">
    <source>
        <dbReference type="Proteomes" id="UP000009049"/>
    </source>
</evidence>
<dbReference type="STRING" id="313596.RB2501_09145"/>
<organism evidence="1 2">
    <name type="scientific">Robiginitalea biformata (strain ATCC BAA-864 / DSM 15991 / KCTC 12146 / HTCC2501)</name>
    <dbReference type="NCBI Taxonomy" id="313596"/>
    <lineage>
        <taxon>Bacteria</taxon>
        <taxon>Pseudomonadati</taxon>
        <taxon>Bacteroidota</taxon>
        <taxon>Flavobacteriia</taxon>
        <taxon>Flavobacteriales</taxon>
        <taxon>Flavobacteriaceae</taxon>
        <taxon>Robiginitalea</taxon>
    </lineage>
</organism>
<dbReference type="AlphaFoldDB" id="A4CJE9"/>
<sequence>MFPHPADARLQDDSFERIDF</sequence>
<name>A4CJE9_ROBBH</name>
<dbReference type="HOGENOM" id="CLU_3428329_0_0_10"/>
<accession>A4CJE9</accession>
<protein>
    <submittedName>
        <fullName evidence="1">Uncharacterized protein</fullName>
    </submittedName>
</protein>
<dbReference type="EMBL" id="CP001712">
    <property type="protein sequence ID" value="EAR17057.1"/>
    <property type="molecule type" value="Genomic_DNA"/>
</dbReference>
<dbReference type="Proteomes" id="UP000009049">
    <property type="component" value="Chromosome"/>
</dbReference>
<gene>
    <name evidence="1" type="ordered locus">RB2501_09145</name>
</gene>
<proteinExistence type="predicted"/>